<reference evidence="2 3" key="1">
    <citation type="submission" date="2020-03" db="EMBL/GenBank/DDBJ databases">
        <title>FDA dAtabase for Regulatory Grade micrObial Sequences (FDA-ARGOS): Supporting development and validation of Infectious Disease Dx tests.</title>
        <authorList>
            <person name="Campos J."/>
            <person name="Goldberg B."/>
            <person name="Tallon L."/>
            <person name="Sadzewicz L."/>
            <person name="Vavikolanu K."/>
            <person name="Mehta A."/>
            <person name="Aluvathingal J."/>
            <person name="Nadendla S."/>
            <person name="Nandy P."/>
            <person name="Geyer C."/>
            <person name="Yan Y."/>
            <person name="Sichtig H."/>
        </authorList>
    </citation>
    <scope>NUCLEOTIDE SEQUENCE [LARGE SCALE GENOMIC DNA]</scope>
    <source>
        <strain evidence="2 3">FDAARGOS_656</strain>
    </source>
</reference>
<evidence type="ECO:0008006" key="4">
    <source>
        <dbReference type="Google" id="ProtNLM"/>
    </source>
</evidence>
<feature type="compositionally biased region" description="Basic and acidic residues" evidence="1">
    <location>
        <begin position="265"/>
        <end position="279"/>
    </location>
</feature>
<feature type="region of interest" description="Disordered" evidence="1">
    <location>
        <begin position="337"/>
        <end position="360"/>
    </location>
</feature>
<evidence type="ECO:0000313" key="2">
    <source>
        <dbReference type="EMBL" id="KAF6072637.1"/>
    </source>
</evidence>
<dbReference type="Gene3D" id="3.30.420.40">
    <property type="match status" value="2"/>
</dbReference>
<feature type="region of interest" description="Disordered" evidence="1">
    <location>
        <begin position="258"/>
        <end position="279"/>
    </location>
</feature>
<evidence type="ECO:0000256" key="1">
    <source>
        <dbReference type="SAM" id="MobiDB-lite"/>
    </source>
</evidence>
<protein>
    <recommendedName>
        <fullName evidence="4">Actin-like protein ARP9</fullName>
    </recommendedName>
</protein>
<dbReference type="SUPFAM" id="SSF53067">
    <property type="entry name" value="Actin-like ATPase domain"/>
    <property type="match status" value="1"/>
</dbReference>
<dbReference type="Gene3D" id="3.90.640.60">
    <property type="match status" value="1"/>
</dbReference>
<comment type="caution">
    <text evidence="2">The sequence shown here is derived from an EMBL/GenBank/DDBJ whole genome shotgun (WGS) entry which is preliminary data.</text>
</comment>
<dbReference type="InterPro" id="IPR043129">
    <property type="entry name" value="ATPase_NBD"/>
</dbReference>
<proteinExistence type="predicted"/>
<dbReference type="EMBL" id="JABWAD010000007">
    <property type="protein sequence ID" value="KAF6072637.1"/>
    <property type="molecule type" value="Genomic_DNA"/>
</dbReference>
<accession>A0A8H6C566</accession>
<evidence type="ECO:0000313" key="3">
    <source>
        <dbReference type="Proteomes" id="UP000536275"/>
    </source>
</evidence>
<organism evidence="2 3">
    <name type="scientific">Candida albicans</name>
    <name type="common">Yeast</name>
    <dbReference type="NCBI Taxonomy" id="5476"/>
    <lineage>
        <taxon>Eukaryota</taxon>
        <taxon>Fungi</taxon>
        <taxon>Dikarya</taxon>
        <taxon>Ascomycota</taxon>
        <taxon>Saccharomycotina</taxon>
        <taxon>Pichiomycetes</taxon>
        <taxon>Debaryomycetaceae</taxon>
        <taxon>Candida/Lodderomyces clade</taxon>
        <taxon>Candida</taxon>
    </lineage>
</organism>
<name>A0A8H6C566_CANAX</name>
<sequence length="432" mass="48900">MPLYKEDNFLIIYPGSKHTLFLFGLSDTLSPPQFKIPSIVYQDSITKQYQATNNSENATEEIYPIIESKIVNLDAFNYLLKIILQSVIANHPTITINQIPMLLITPSLTWSRQSIEYVTKYVIENLEITAFNIIDLSLAATFGVGQSTNSTVVYVDDENIQIVPVVGYQAIKFAGKLIKNEGSITISRELKQNLPNLTSQQIEDLKNSDIFEVVIDQQGMVLDYIKDITKTNNDEDNEFDVAKIVTENQNGIPEAIISNTPTEQQQKEQQDSNKPNKELEKNYFIDSKTQEKIWIEAILIKLNQDYLVKEPNAIDQSINDPGVNTAILKYQQSTTINDYNEGGSGDNNNSNSNSNSNQVPNSIKLVKYPDYFPEWKKPKEKGGSWHDVYFLGGQIYSKQIYSGSSHHHGKELFVGSDMYEERGPQSIWDASI</sequence>
<dbReference type="Proteomes" id="UP000536275">
    <property type="component" value="Unassembled WGS sequence"/>
</dbReference>
<dbReference type="AlphaFoldDB" id="A0A8H6C566"/>
<gene>
    <name evidence="2" type="ORF">FOB64_000656</name>
</gene>
<feature type="compositionally biased region" description="Low complexity" evidence="1">
    <location>
        <begin position="347"/>
        <end position="357"/>
    </location>
</feature>